<evidence type="ECO:0000313" key="2">
    <source>
        <dbReference type="EMBL" id="QHT94256.1"/>
    </source>
</evidence>
<proteinExistence type="predicted"/>
<name>A0A6C0IP93_9ZZZZ</name>
<feature type="region of interest" description="Disordered" evidence="1">
    <location>
        <begin position="1"/>
        <end position="74"/>
    </location>
</feature>
<sequence>MNFSELNDTTKALPDTMPNNVGGETHKYEGGKKNKTAKQRKGKKAKTAKRKNKSTKKGKSKKNGLLKRVLKLLK</sequence>
<feature type="compositionally biased region" description="Basic residues" evidence="1">
    <location>
        <begin position="33"/>
        <end position="74"/>
    </location>
</feature>
<reference evidence="2" key="1">
    <citation type="journal article" date="2020" name="Nature">
        <title>Giant virus diversity and host interactions through global metagenomics.</title>
        <authorList>
            <person name="Schulz F."/>
            <person name="Roux S."/>
            <person name="Paez-Espino D."/>
            <person name="Jungbluth S."/>
            <person name="Walsh D.A."/>
            <person name="Denef V.J."/>
            <person name="McMahon K.D."/>
            <person name="Konstantinidis K.T."/>
            <person name="Eloe-Fadrosh E.A."/>
            <person name="Kyrpides N.C."/>
            <person name="Woyke T."/>
        </authorList>
    </citation>
    <scope>NUCLEOTIDE SEQUENCE</scope>
    <source>
        <strain evidence="2">GVMAG-M-3300024258-28</strain>
    </source>
</reference>
<organism evidence="2">
    <name type="scientific">viral metagenome</name>
    <dbReference type="NCBI Taxonomy" id="1070528"/>
    <lineage>
        <taxon>unclassified sequences</taxon>
        <taxon>metagenomes</taxon>
        <taxon>organismal metagenomes</taxon>
    </lineage>
</organism>
<dbReference type="EMBL" id="MN740217">
    <property type="protein sequence ID" value="QHT94256.1"/>
    <property type="molecule type" value="Genomic_DNA"/>
</dbReference>
<accession>A0A6C0IP93</accession>
<evidence type="ECO:0000256" key="1">
    <source>
        <dbReference type="SAM" id="MobiDB-lite"/>
    </source>
</evidence>
<feature type="compositionally biased region" description="Polar residues" evidence="1">
    <location>
        <begin position="1"/>
        <end position="10"/>
    </location>
</feature>
<dbReference type="AlphaFoldDB" id="A0A6C0IP93"/>
<protein>
    <submittedName>
        <fullName evidence="2">Uncharacterized protein</fullName>
    </submittedName>
</protein>